<accession>A0ABN8QIV5</accession>
<protein>
    <recommendedName>
        <fullName evidence="4">Endonuclease/exonuclease/phosphatase domain-containing protein</fullName>
    </recommendedName>
</protein>
<dbReference type="Gene3D" id="3.60.10.10">
    <property type="entry name" value="Endonuclease/exonuclease/phosphatase"/>
    <property type="match status" value="1"/>
</dbReference>
<organism evidence="2 3">
    <name type="scientific">Porites evermanni</name>
    <dbReference type="NCBI Taxonomy" id="104178"/>
    <lineage>
        <taxon>Eukaryota</taxon>
        <taxon>Metazoa</taxon>
        <taxon>Cnidaria</taxon>
        <taxon>Anthozoa</taxon>
        <taxon>Hexacorallia</taxon>
        <taxon>Scleractinia</taxon>
        <taxon>Fungiina</taxon>
        <taxon>Poritidae</taxon>
        <taxon>Porites</taxon>
    </lineage>
</organism>
<feature type="compositionally biased region" description="Basic and acidic residues" evidence="1">
    <location>
        <begin position="209"/>
        <end position="223"/>
    </location>
</feature>
<feature type="region of interest" description="Disordered" evidence="1">
    <location>
        <begin position="1"/>
        <end position="39"/>
    </location>
</feature>
<evidence type="ECO:0000256" key="1">
    <source>
        <dbReference type="SAM" id="MobiDB-lite"/>
    </source>
</evidence>
<evidence type="ECO:0000313" key="3">
    <source>
        <dbReference type="Proteomes" id="UP001159427"/>
    </source>
</evidence>
<reference evidence="2 3" key="1">
    <citation type="submission" date="2022-05" db="EMBL/GenBank/DDBJ databases">
        <authorList>
            <consortium name="Genoscope - CEA"/>
            <person name="William W."/>
        </authorList>
    </citation>
    <scope>NUCLEOTIDE SEQUENCE [LARGE SCALE GENOMIC DNA]</scope>
</reference>
<proteinExistence type="predicted"/>
<dbReference type="Proteomes" id="UP001159427">
    <property type="component" value="Unassembled WGS sequence"/>
</dbReference>
<evidence type="ECO:0000313" key="2">
    <source>
        <dbReference type="EMBL" id="CAH3165439.1"/>
    </source>
</evidence>
<sequence>MAKDKADKNPSKRLRENGSQTDEDDEHVGIGGVMSARPQELNTNLDQVLTAWSTEKEIRSLQESQKQTSAQVKESSDDIAFLFEDIGALRRKNIKLEAYKRRENVRIFNAEEEDDENTEELGRFIIWKAGIQDKVYILVNIYAPNKDKVSGKFYKNLHRVLQTEVLDCEENIIIGGDFNCPLDPKLDKKGEKVTTDIRQRTYNPPLQDSHSKNQKEESSGGTY</sequence>
<comment type="caution">
    <text evidence="2">The sequence shown here is derived from an EMBL/GenBank/DDBJ whole genome shotgun (WGS) entry which is preliminary data.</text>
</comment>
<name>A0ABN8QIV5_9CNID</name>
<gene>
    <name evidence="2" type="ORF">PEVE_00005316</name>
</gene>
<dbReference type="InterPro" id="IPR036691">
    <property type="entry name" value="Endo/exonu/phosph_ase_sf"/>
</dbReference>
<feature type="region of interest" description="Disordered" evidence="1">
    <location>
        <begin position="191"/>
        <end position="223"/>
    </location>
</feature>
<dbReference type="EMBL" id="CALNXI010001337">
    <property type="protein sequence ID" value="CAH3165439.1"/>
    <property type="molecule type" value="Genomic_DNA"/>
</dbReference>
<dbReference type="SUPFAM" id="SSF56219">
    <property type="entry name" value="DNase I-like"/>
    <property type="match status" value="1"/>
</dbReference>
<feature type="compositionally biased region" description="Basic and acidic residues" evidence="1">
    <location>
        <begin position="1"/>
        <end position="16"/>
    </location>
</feature>
<evidence type="ECO:0008006" key="4">
    <source>
        <dbReference type="Google" id="ProtNLM"/>
    </source>
</evidence>
<keyword evidence="3" id="KW-1185">Reference proteome</keyword>